<comment type="caution">
    <text evidence="2">The sequence shown here is derived from an EMBL/GenBank/DDBJ whole genome shotgun (WGS) entry which is preliminary data.</text>
</comment>
<dbReference type="Pfam" id="PF04981">
    <property type="entry name" value="NMD3"/>
    <property type="match status" value="1"/>
</dbReference>
<dbReference type="AlphaFoldDB" id="A0A1J5T6R0"/>
<gene>
    <name evidence="2" type="ORF">BEU04_01050</name>
</gene>
<dbReference type="EMBL" id="MIYU01000012">
    <property type="protein sequence ID" value="OIR16559.1"/>
    <property type="molecule type" value="Genomic_DNA"/>
</dbReference>
<proteinExistence type="predicted"/>
<reference evidence="2 3" key="1">
    <citation type="submission" date="2016-08" db="EMBL/GenBank/DDBJ databases">
        <title>New Insights into Marine Group III Euryarchaeota, from dark to light.</title>
        <authorList>
            <person name="Haro-Moreno J.M."/>
            <person name="Rodriguez-Valera F."/>
            <person name="Lopez-Garcia P."/>
            <person name="Moreira D."/>
            <person name="Martin-Cuadrado A.B."/>
        </authorList>
    </citation>
    <scope>NUCLEOTIDE SEQUENCE [LARGE SCALE GENOMIC DNA]</scope>
    <source>
        <strain evidence="2">CG-Bathy1</strain>
    </source>
</reference>
<protein>
    <recommendedName>
        <fullName evidence="1">Nmd3 N-terminal domain-containing protein</fullName>
    </recommendedName>
</protein>
<organism evidence="2 3">
    <name type="scientific">Marine Group III euryarchaeote CG-Bathy1</name>
    <dbReference type="NCBI Taxonomy" id="1889001"/>
    <lineage>
        <taxon>Archaea</taxon>
        <taxon>Methanobacteriati</taxon>
        <taxon>Thermoplasmatota</taxon>
        <taxon>Thermoplasmata</taxon>
        <taxon>Candidatus Thermoprofundales</taxon>
    </lineage>
</organism>
<dbReference type="Proteomes" id="UP000183815">
    <property type="component" value="Unassembled WGS sequence"/>
</dbReference>
<evidence type="ECO:0000313" key="2">
    <source>
        <dbReference type="EMBL" id="OIR16559.1"/>
    </source>
</evidence>
<sequence length="276" mass="31323">MKESVEHIFLHNLSWLKDSTNHNLSLSTKKFDETSYKIFAECSGSISEFTLSSKLEIDMLVKFQVCENCSRQAGGYFESTLQLRSKRKSVLASAIEKVRNEISSAPPEIFSTMDAPVRGGHDFQLSSTDKARTIARLMINSYGGSIKEARKVVGKKLGRDVLRHTFGVRLPSILVGEFFTRNDEIWKVTSIRKRKADIARVTGKQLRESTELELIEKYPIVGPAEDVQIISQRDQEFQVLNPFTLKTEDLRSPDGWSGETISALHHIDSTYFVWND</sequence>
<evidence type="ECO:0000259" key="1">
    <source>
        <dbReference type="Pfam" id="PF04981"/>
    </source>
</evidence>
<name>A0A1J5T6R0_9ARCH</name>
<feature type="domain" description="Nmd3 N-terminal" evidence="1">
    <location>
        <begin position="11"/>
        <end position="170"/>
    </location>
</feature>
<dbReference type="InterPro" id="IPR007064">
    <property type="entry name" value="Nmd3_N"/>
</dbReference>
<accession>A0A1J5T6R0</accession>
<evidence type="ECO:0000313" key="3">
    <source>
        <dbReference type="Proteomes" id="UP000183815"/>
    </source>
</evidence>